<evidence type="ECO:0000313" key="5">
    <source>
        <dbReference type="EMBL" id="ACP37768.1"/>
    </source>
</evidence>
<dbReference type="InterPro" id="IPR029044">
    <property type="entry name" value="Nucleotide-diphossugar_trans"/>
</dbReference>
<proteinExistence type="inferred from homology"/>
<dbReference type="Pfam" id="PF00535">
    <property type="entry name" value="Glycos_transf_2"/>
    <property type="match status" value="1"/>
</dbReference>
<evidence type="ECO:0000256" key="1">
    <source>
        <dbReference type="ARBA" id="ARBA00006739"/>
    </source>
</evidence>
<dbReference type="PANTHER" id="PTHR43179">
    <property type="entry name" value="RHAMNOSYLTRANSFERASE WBBL"/>
    <property type="match status" value="1"/>
</dbReference>
<dbReference type="Gene3D" id="3.90.550.10">
    <property type="entry name" value="Spore Coat Polysaccharide Biosynthesis Protein SpsA, Chain A"/>
    <property type="match status" value="1"/>
</dbReference>
<dbReference type="Proteomes" id="UP000001350">
    <property type="component" value="Chromosome"/>
</dbReference>
<keyword evidence="2" id="KW-0328">Glycosyltransferase</keyword>
<accession>C3MX88</accession>
<dbReference type="SUPFAM" id="SSF53448">
    <property type="entry name" value="Nucleotide-diphospho-sugar transferases"/>
    <property type="match status" value="1"/>
</dbReference>
<dbReference type="AlphaFoldDB" id="C3MX88"/>
<sequence length="298" mass="35332">MTIAACVVTYNPDIKILSKMINILNRSRISIILVDNNSRDKNFFNIIRNVNILIHLEKNFGLGKAYNICCKVSKELGIEWLLFLDQDSLPSEPFNINEVIEKLGYYKGLYNKTAIISINSNISTKIDSINDDFYLAKYIVGSGMIVRNDICDRYKFLENLFLYSIDIEYCTRLRRSGYYILAYKKQMLEYKLGESSKKYRRRLPKYITQILSKLTKKDLTSYPFYSNPIRYYLMLRNNMYLLIRRRIELSYSKYLLFFVLYLYESLGLKETLKYVLRAIRHGFIGDLDNDNKRIFNLD</sequence>
<evidence type="ECO:0000256" key="3">
    <source>
        <dbReference type="ARBA" id="ARBA00022679"/>
    </source>
</evidence>
<dbReference type="GO" id="GO:0016757">
    <property type="term" value="F:glycosyltransferase activity"/>
    <property type="evidence" value="ECO:0007669"/>
    <property type="project" value="UniProtKB-KW"/>
</dbReference>
<keyword evidence="3 5" id="KW-0808">Transferase</keyword>
<evidence type="ECO:0000259" key="4">
    <source>
        <dbReference type="Pfam" id="PF00535"/>
    </source>
</evidence>
<organism evidence="5 6">
    <name type="scientific">Saccharolobus islandicus (strain M.14.25 / Kamchatka #1)</name>
    <name type="common">Sulfolobus islandicus</name>
    <dbReference type="NCBI Taxonomy" id="427317"/>
    <lineage>
        <taxon>Archaea</taxon>
        <taxon>Thermoproteota</taxon>
        <taxon>Thermoprotei</taxon>
        <taxon>Sulfolobales</taxon>
        <taxon>Sulfolobaceae</taxon>
        <taxon>Saccharolobus</taxon>
    </lineage>
</organism>
<dbReference type="PANTHER" id="PTHR43179:SF12">
    <property type="entry name" value="GALACTOFURANOSYLTRANSFERASE GLFT2"/>
    <property type="match status" value="1"/>
</dbReference>
<dbReference type="InterPro" id="IPR001173">
    <property type="entry name" value="Glyco_trans_2-like"/>
</dbReference>
<feature type="domain" description="Glycosyltransferase 2-like" evidence="4">
    <location>
        <begin position="6"/>
        <end position="104"/>
    </location>
</feature>
<dbReference type="HOGENOM" id="CLU_917086_0_0_2"/>
<gene>
    <name evidence="5" type="ordered locus">M1425_0989</name>
</gene>
<evidence type="ECO:0000313" key="6">
    <source>
        <dbReference type="Proteomes" id="UP000001350"/>
    </source>
</evidence>
<comment type="similarity">
    <text evidence="1">Belongs to the glycosyltransferase 2 family.</text>
</comment>
<dbReference type="KEGG" id="sia:M1425_0989"/>
<dbReference type="CAZy" id="GT2">
    <property type="family name" value="Glycosyltransferase Family 2"/>
</dbReference>
<dbReference type="RefSeq" id="WP_012711033.1">
    <property type="nucleotide sequence ID" value="NC_012588.1"/>
</dbReference>
<protein>
    <submittedName>
        <fullName evidence="5">Glycosyl transferase family 2</fullName>
    </submittedName>
</protein>
<dbReference type="EMBL" id="CP001400">
    <property type="protein sequence ID" value="ACP37768.1"/>
    <property type="molecule type" value="Genomic_DNA"/>
</dbReference>
<reference evidence="5 6" key="1">
    <citation type="journal article" date="2009" name="Proc. Natl. Acad. Sci. U.S.A.">
        <title>Biogeography of the Sulfolobus islandicus pan-genome.</title>
        <authorList>
            <person name="Reno M.L."/>
            <person name="Held N.L."/>
            <person name="Fields C.J."/>
            <person name="Burke P.V."/>
            <person name="Whitaker R.J."/>
        </authorList>
    </citation>
    <scope>NUCLEOTIDE SEQUENCE [LARGE SCALE GENOMIC DNA]</scope>
    <source>
        <strain evidence="6">M.14.25 / Kamchatka #1</strain>
    </source>
</reference>
<name>C3MX88_SACI4</name>
<dbReference type="GeneID" id="7795237"/>
<evidence type="ECO:0000256" key="2">
    <source>
        <dbReference type="ARBA" id="ARBA00022676"/>
    </source>
</evidence>